<protein>
    <submittedName>
        <fullName evidence="2">Uncharacterized protein</fullName>
    </submittedName>
</protein>
<organism evidence="2 3">
    <name type="scientific">Rhodopirellula bahusiensis</name>
    <dbReference type="NCBI Taxonomy" id="2014065"/>
    <lineage>
        <taxon>Bacteria</taxon>
        <taxon>Pseudomonadati</taxon>
        <taxon>Planctomycetota</taxon>
        <taxon>Planctomycetia</taxon>
        <taxon>Pirellulales</taxon>
        <taxon>Pirellulaceae</taxon>
        <taxon>Rhodopirellula</taxon>
    </lineage>
</organism>
<comment type="caution">
    <text evidence="2">The sequence shown here is derived from an EMBL/GenBank/DDBJ whole genome shotgun (WGS) entry which is preliminary data.</text>
</comment>
<reference evidence="2 3" key="1">
    <citation type="submission" date="2017-06" db="EMBL/GenBank/DDBJ databases">
        <title>Description of Rhodopirellula bahusiensis sp. nov.</title>
        <authorList>
            <person name="Kizina J."/>
            <person name="Harder J."/>
        </authorList>
    </citation>
    <scope>NUCLEOTIDE SEQUENCE [LARGE SCALE GENOMIC DNA]</scope>
    <source>
        <strain evidence="2 3">SWK21</strain>
    </source>
</reference>
<accession>A0A2G1W3P1</accession>
<evidence type="ECO:0000313" key="3">
    <source>
        <dbReference type="Proteomes" id="UP000225740"/>
    </source>
</evidence>
<gene>
    <name evidence="2" type="ORF">CEE69_20195</name>
</gene>
<feature type="region of interest" description="Disordered" evidence="1">
    <location>
        <begin position="1"/>
        <end position="68"/>
    </location>
</feature>
<dbReference type="Pfam" id="PF07628">
    <property type="entry name" value="DUF1589"/>
    <property type="match status" value="1"/>
</dbReference>
<dbReference type="Proteomes" id="UP000225740">
    <property type="component" value="Unassembled WGS sequence"/>
</dbReference>
<feature type="compositionally biased region" description="Polar residues" evidence="1">
    <location>
        <begin position="52"/>
        <end position="68"/>
    </location>
</feature>
<evidence type="ECO:0000313" key="2">
    <source>
        <dbReference type="EMBL" id="PHQ33601.1"/>
    </source>
</evidence>
<dbReference type="InterPro" id="IPR011480">
    <property type="entry name" value="DUF1589"/>
</dbReference>
<sequence>MASQPMLRRSEASKHHRKFQRAPSNHPARSNLAYTTRRVSKGPPGIRRPTWNDWQRQSTNVSPRSSAF</sequence>
<evidence type="ECO:0000256" key="1">
    <source>
        <dbReference type="SAM" id="MobiDB-lite"/>
    </source>
</evidence>
<dbReference type="AlphaFoldDB" id="A0A2G1W3P1"/>
<keyword evidence="3" id="KW-1185">Reference proteome</keyword>
<name>A0A2G1W3P1_9BACT</name>
<dbReference type="EMBL" id="NIZW01000016">
    <property type="protein sequence ID" value="PHQ33601.1"/>
    <property type="molecule type" value="Genomic_DNA"/>
</dbReference>
<proteinExistence type="predicted"/>